<evidence type="ECO:0000313" key="1">
    <source>
        <dbReference type="EMBL" id="PWG63067.1"/>
    </source>
</evidence>
<dbReference type="RefSeq" id="WP_109057904.1">
    <property type="nucleotide sequence ID" value="NZ_QFFM01000029.1"/>
</dbReference>
<sequence>MASLLQGFEEVQLVKPVGKTVMTVTDSAIRFNKATVEVLGSPAYVKVLINEKTKQIAVTPATEKADNAVKFAKAGAASVSVKEPVLVEAVKAYLPVGEAPEGEVAYQSVNGAAYPESKTVIFDVANATAGTMKRRGRKKAA</sequence>
<organism evidence="1 2">
    <name type="scientific">Bifidobacterium callitrichidarum</name>
    <dbReference type="NCBI Taxonomy" id="2052941"/>
    <lineage>
        <taxon>Bacteria</taxon>
        <taxon>Bacillati</taxon>
        <taxon>Actinomycetota</taxon>
        <taxon>Actinomycetes</taxon>
        <taxon>Bifidobacteriales</taxon>
        <taxon>Bifidobacteriaceae</taxon>
        <taxon>Bifidobacterium</taxon>
    </lineage>
</organism>
<proteinExistence type="predicted"/>
<dbReference type="OrthoDB" id="3239557at2"/>
<protein>
    <submittedName>
        <fullName evidence="1">Uncharacterized protein</fullName>
    </submittedName>
</protein>
<accession>A0A2U2N1Y0</accession>
<reference evidence="1 2" key="1">
    <citation type="journal article" date="2018" name="Int. J. Syst. Evol. Microbiol.">
        <title>Bifidobacterium callitrichidarum sp. nov. from the faeces of the emperor tamarin (Saguinus imperator).</title>
        <authorList>
            <person name="Modesto M."/>
            <person name="Michelini S."/>
            <person name="Sansosti M.C."/>
            <person name="De Filippo C."/>
            <person name="Cavalieri D."/>
            <person name="Qvirist L."/>
            <person name="Andlid T."/>
            <person name="Spiezio C."/>
            <person name="Sandri C."/>
            <person name="Pascarelli S."/>
            <person name="Sgorbati B."/>
            <person name="Mattarelli P."/>
        </authorList>
    </citation>
    <scope>NUCLEOTIDE SEQUENCE [LARGE SCALE GENOMIC DNA]</scope>
    <source>
        <strain evidence="1 2">TRI 5</strain>
    </source>
</reference>
<evidence type="ECO:0000313" key="2">
    <source>
        <dbReference type="Proteomes" id="UP000245876"/>
    </source>
</evidence>
<gene>
    <name evidence="1" type="ORF">DF196_11295</name>
</gene>
<keyword evidence="2" id="KW-1185">Reference proteome</keyword>
<dbReference type="Proteomes" id="UP000245876">
    <property type="component" value="Unassembled WGS sequence"/>
</dbReference>
<dbReference type="EMBL" id="QFFM01000029">
    <property type="protein sequence ID" value="PWG63067.1"/>
    <property type="molecule type" value="Genomic_DNA"/>
</dbReference>
<name>A0A2U2N1Y0_9BIFI</name>
<comment type="caution">
    <text evidence="1">The sequence shown here is derived from an EMBL/GenBank/DDBJ whole genome shotgun (WGS) entry which is preliminary data.</text>
</comment>
<dbReference type="AlphaFoldDB" id="A0A2U2N1Y0"/>